<feature type="compositionally biased region" description="Acidic residues" evidence="1">
    <location>
        <begin position="183"/>
        <end position="196"/>
    </location>
</feature>
<organism evidence="2">
    <name type="scientific">Hordeum vulgare subsp. vulgare</name>
    <name type="common">Domesticated barley</name>
    <dbReference type="NCBI Taxonomy" id="112509"/>
    <lineage>
        <taxon>Eukaryota</taxon>
        <taxon>Viridiplantae</taxon>
        <taxon>Streptophyta</taxon>
        <taxon>Embryophyta</taxon>
        <taxon>Tracheophyta</taxon>
        <taxon>Spermatophyta</taxon>
        <taxon>Magnoliopsida</taxon>
        <taxon>Liliopsida</taxon>
        <taxon>Poales</taxon>
        <taxon>Poaceae</taxon>
        <taxon>BOP clade</taxon>
        <taxon>Pooideae</taxon>
        <taxon>Triticodae</taxon>
        <taxon>Triticeae</taxon>
        <taxon>Hordeinae</taxon>
        <taxon>Hordeum</taxon>
    </lineage>
</organism>
<gene>
    <name evidence="2" type="ORF">615K1.3</name>
</gene>
<reference evidence="2" key="1">
    <citation type="journal article" date="2002" name="Mol. Genet. Genomics">
        <title>Cereal genes similar to Snf2 define a new subfamily that includes human and mouse genes.</title>
        <authorList>
            <person name="Yan L."/>
            <person name="Echenique V."/>
            <person name="Busso C."/>
            <person name="SanMiguel P."/>
            <person name="Ramakrishna W."/>
            <person name="Bennetzen J.L."/>
            <person name="Harrington S."/>
            <person name="Dubcovsky J."/>
        </authorList>
    </citation>
    <scope>NUCLEOTIDE SEQUENCE</scope>
</reference>
<evidence type="ECO:0000313" key="2">
    <source>
        <dbReference type="EMBL" id="AAS58476.1"/>
    </source>
</evidence>
<name>Q6RYF2_HORVV</name>
<feature type="region of interest" description="Disordered" evidence="1">
    <location>
        <begin position="1"/>
        <end position="32"/>
    </location>
</feature>
<protein>
    <submittedName>
        <fullName evidence="2">Uncharacterized protein</fullName>
    </submittedName>
</protein>
<proteinExistence type="predicted"/>
<feature type="region of interest" description="Disordered" evidence="1">
    <location>
        <begin position="131"/>
        <end position="196"/>
    </location>
</feature>
<evidence type="ECO:0000256" key="1">
    <source>
        <dbReference type="SAM" id="MobiDB-lite"/>
    </source>
</evidence>
<dbReference type="EMBL" id="AY485643">
    <property type="protein sequence ID" value="AAS58476.1"/>
    <property type="molecule type" value="Genomic_DNA"/>
</dbReference>
<dbReference type="AlphaFoldDB" id="Q6RYF2"/>
<reference evidence="2" key="2">
    <citation type="journal article" date="2004" name="Science">
        <title>The wheat VRN2 gene is a flowering repressor down-regulated by vernalization.</title>
        <authorList>
            <person name="Yan L."/>
            <person name="Loukoianov A."/>
            <person name="Blechl A."/>
            <person name="Tranquilli G."/>
            <person name="Ramakrishna W."/>
            <person name="SanMiguel P."/>
            <person name="Bennetzen J.L."/>
            <person name="Echenique V."/>
            <person name="Dubcovsky J."/>
        </authorList>
    </citation>
    <scope>NUCLEOTIDE SEQUENCE</scope>
</reference>
<accession>Q6RYF2</accession>
<sequence length="196" mass="20901">MDPHGAVADDDPAPAVAGSSNGVAPESERSNENVAATALSQIDVLLARACDLSRQVPTTSARLSHTEGILPPGHGFDAEAAKEGLSKEAALLDHLQKATFHLRSSFALFKSVQDDRCRPYEDEAKSFTMQMEEEEAAAAQGSGRGMETPADEFEENADHFMPCDEEDEAASPVSTPLQQDLSSDTDDDDDDSDYAG</sequence>